<evidence type="ECO:0000256" key="1">
    <source>
        <dbReference type="SAM" id="MobiDB-lite"/>
    </source>
</evidence>
<keyword evidence="3" id="KW-1185">Reference proteome</keyword>
<dbReference type="EMBL" id="JAIWYP010000006">
    <property type="protein sequence ID" value="KAH3804972.1"/>
    <property type="molecule type" value="Genomic_DNA"/>
</dbReference>
<reference evidence="2" key="2">
    <citation type="submission" date="2020-11" db="EMBL/GenBank/DDBJ databases">
        <authorList>
            <person name="McCartney M.A."/>
            <person name="Auch B."/>
            <person name="Kono T."/>
            <person name="Mallez S."/>
            <person name="Becker A."/>
            <person name="Gohl D.M."/>
            <person name="Silverstein K.A.T."/>
            <person name="Koren S."/>
            <person name="Bechman K.B."/>
            <person name="Herman A."/>
            <person name="Abrahante J.E."/>
            <person name="Garbe J."/>
        </authorList>
    </citation>
    <scope>NUCLEOTIDE SEQUENCE</scope>
    <source>
        <strain evidence="2">Duluth1</strain>
        <tissue evidence="2">Whole animal</tissue>
    </source>
</reference>
<evidence type="ECO:0000313" key="3">
    <source>
        <dbReference type="Proteomes" id="UP000828390"/>
    </source>
</evidence>
<protein>
    <submittedName>
        <fullName evidence="2">Uncharacterized protein</fullName>
    </submittedName>
</protein>
<name>A0A9D4FUW5_DREPO</name>
<dbReference type="AlphaFoldDB" id="A0A9D4FUW5"/>
<feature type="region of interest" description="Disordered" evidence="1">
    <location>
        <begin position="1"/>
        <end position="44"/>
    </location>
</feature>
<organism evidence="2 3">
    <name type="scientific">Dreissena polymorpha</name>
    <name type="common">Zebra mussel</name>
    <name type="synonym">Mytilus polymorpha</name>
    <dbReference type="NCBI Taxonomy" id="45954"/>
    <lineage>
        <taxon>Eukaryota</taxon>
        <taxon>Metazoa</taxon>
        <taxon>Spiralia</taxon>
        <taxon>Lophotrochozoa</taxon>
        <taxon>Mollusca</taxon>
        <taxon>Bivalvia</taxon>
        <taxon>Autobranchia</taxon>
        <taxon>Heteroconchia</taxon>
        <taxon>Euheterodonta</taxon>
        <taxon>Imparidentia</taxon>
        <taxon>Neoheterodontei</taxon>
        <taxon>Myida</taxon>
        <taxon>Dreissenoidea</taxon>
        <taxon>Dreissenidae</taxon>
        <taxon>Dreissena</taxon>
    </lineage>
</organism>
<evidence type="ECO:0000313" key="2">
    <source>
        <dbReference type="EMBL" id="KAH3804972.1"/>
    </source>
</evidence>
<comment type="caution">
    <text evidence="2">The sequence shown here is derived from an EMBL/GenBank/DDBJ whole genome shotgun (WGS) entry which is preliminary data.</text>
</comment>
<proteinExistence type="predicted"/>
<accession>A0A9D4FUW5</accession>
<sequence>MRNDVTSLLSSAREDIDDDRGYRPRRHHERHEKYTSRTLGENTRKRTTEINVDKYMTTGSISPRRVIQSDGSLITDSVAVLNRWVKYCIDLSLLQNVPIPKANDKIKRQDNLLEFRN</sequence>
<dbReference type="Proteomes" id="UP000828390">
    <property type="component" value="Unassembled WGS sequence"/>
</dbReference>
<gene>
    <name evidence="2" type="ORF">DPMN_133264</name>
</gene>
<reference evidence="2" key="1">
    <citation type="journal article" date="2019" name="bioRxiv">
        <title>The Genome of the Zebra Mussel, Dreissena polymorpha: A Resource for Invasive Species Research.</title>
        <authorList>
            <person name="McCartney M.A."/>
            <person name="Auch B."/>
            <person name="Kono T."/>
            <person name="Mallez S."/>
            <person name="Zhang Y."/>
            <person name="Obille A."/>
            <person name="Becker A."/>
            <person name="Abrahante J.E."/>
            <person name="Garbe J."/>
            <person name="Badalamenti J.P."/>
            <person name="Herman A."/>
            <person name="Mangelson H."/>
            <person name="Liachko I."/>
            <person name="Sullivan S."/>
            <person name="Sone E.D."/>
            <person name="Koren S."/>
            <person name="Silverstein K.A.T."/>
            <person name="Beckman K.B."/>
            <person name="Gohl D.M."/>
        </authorList>
    </citation>
    <scope>NUCLEOTIDE SEQUENCE</scope>
    <source>
        <strain evidence="2">Duluth1</strain>
        <tissue evidence="2">Whole animal</tissue>
    </source>
</reference>
<feature type="compositionally biased region" description="Polar residues" evidence="1">
    <location>
        <begin position="1"/>
        <end position="10"/>
    </location>
</feature>